<keyword evidence="5" id="KW-0460">Magnesium</keyword>
<dbReference type="Pfam" id="PF13344">
    <property type="entry name" value="Hydrolase_6"/>
    <property type="match status" value="1"/>
</dbReference>
<evidence type="ECO:0000256" key="5">
    <source>
        <dbReference type="ARBA" id="ARBA00022842"/>
    </source>
</evidence>
<keyword evidence="7" id="KW-1185">Reference proteome</keyword>
<dbReference type="InterPro" id="IPR023214">
    <property type="entry name" value="HAD_sf"/>
</dbReference>
<evidence type="ECO:0000256" key="2">
    <source>
        <dbReference type="ARBA" id="ARBA00006696"/>
    </source>
</evidence>
<proteinExistence type="inferred from homology"/>
<sequence>MQQYKAVCLDLDGTVYKGAKVIPEALHFIEKLQQDGIEPYFVTNNSSMTAEQFTQKLSAMGIATHPNQIMTSSLASAKYCKEHYDGATVMMIGEVGLKAALQAEGIIITESNPDVVIVGIDHDISYEKLTQASLAIQSGAHFIATNKDKALPTERGLVPGNGSFVKLLETATGVEALEVGKPASHMLHFIQQKGYRKEEMIMIGDNYDTDIQAGIRFGIDTIHVGGGVTSVEDVLKKMQQPTYMYKTLLDWHK</sequence>
<dbReference type="Pfam" id="PF13242">
    <property type="entry name" value="Hydrolase_like"/>
    <property type="match status" value="1"/>
</dbReference>
<dbReference type="PANTHER" id="PTHR19288">
    <property type="entry name" value="4-NITROPHENYLPHOSPHATASE-RELATED"/>
    <property type="match status" value="1"/>
</dbReference>
<evidence type="ECO:0000256" key="4">
    <source>
        <dbReference type="ARBA" id="ARBA00022801"/>
    </source>
</evidence>
<keyword evidence="3" id="KW-0479">Metal-binding</keyword>
<dbReference type="GO" id="GO:0016787">
    <property type="term" value="F:hydrolase activity"/>
    <property type="evidence" value="ECO:0007669"/>
    <property type="project" value="UniProtKB-KW"/>
</dbReference>
<keyword evidence="4 6" id="KW-0378">Hydrolase</keyword>
<dbReference type="SFLD" id="SFLDS00003">
    <property type="entry name" value="Haloacid_Dehalogenase"/>
    <property type="match status" value="1"/>
</dbReference>
<dbReference type="Proteomes" id="UP000626786">
    <property type="component" value="Unassembled WGS sequence"/>
</dbReference>
<reference evidence="6 7" key="1">
    <citation type="submission" date="2020-08" db="EMBL/GenBank/DDBJ databases">
        <title>A Genomic Blueprint of the Chicken Gut Microbiome.</title>
        <authorList>
            <person name="Gilroy R."/>
            <person name="Ravi A."/>
            <person name="Getino M."/>
            <person name="Pursley I."/>
            <person name="Horton D.L."/>
            <person name="Alikhan N.-F."/>
            <person name="Baker D."/>
            <person name="Gharbi K."/>
            <person name="Hall N."/>
            <person name="Watson M."/>
            <person name="Adriaenssens E.M."/>
            <person name="Foster-Nyarko E."/>
            <person name="Jarju S."/>
            <person name="Secka A."/>
            <person name="Antonio M."/>
            <person name="Oren A."/>
            <person name="Chaudhuri R."/>
            <person name="La Ragione R.M."/>
            <person name="Hildebrand F."/>
            <person name="Pallen M.J."/>
        </authorList>
    </citation>
    <scope>NUCLEOTIDE SEQUENCE [LARGE SCALE GENOMIC DNA]</scope>
    <source>
        <strain evidence="6 7">Sa2YVA2</strain>
    </source>
</reference>
<comment type="similarity">
    <text evidence="2">Belongs to the HAD-like hydrolase superfamily. NagD family.</text>
</comment>
<dbReference type="NCBIfam" id="TIGR01457">
    <property type="entry name" value="HAD-SF-IIA-hyp2"/>
    <property type="match status" value="1"/>
</dbReference>
<evidence type="ECO:0000256" key="1">
    <source>
        <dbReference type="ARBA" id="ARBA00001946"/>
    </source>
</evidence>
<dbReference type="InterPro" id="IPR006354">
    <property type="entry name" value="HAD-SF_hydro_IIA_hyp1"/>
</dbReference>
<evidence type="ECO:0000313" key="7">
    <source>
        <dbReference type="Proteomes" id="UP000626786"/>
    </source>
</evidence>
<evidence type="ECO:0000256" key="3">
    <source>
        <dbReference type="ARBA" id="ARBA00022723"/>
    </source>
</evidence>
<protein>
    <submittedName>
        <fullName evidence="6">TIGR01457 family HAD-type hydrolase</fullName>
    </submittedName>
</protein>
<dbReference type="Gene3D" id="3.40.50.1000">
    <property type="entry name" value="HAD superfamily/HAD-like"/>
    <property type="match status" value="2"/>
</dbReference>
<dbReference type="InterPro" id="IPR006357">
    <property type="entry name" value="HAD-SF_hydro_IIA"/>
</dbReference>
<evidence type="ECO:0000313" key="6">
    <source>
        <dbReference type="EMBL" id="MBD7985596.1"/>
    </source>
</evidence>
<organism evidence="6 7">
    <name type="scientific">Sporosarcina quadrami</name>
    <dbReference type="NCBI Taxonomy" id="2762234"/>
    <lineage>
        <taxon>Bacteria</taxon>
        <taxon>Bacillati</taxon>
        <taxon>Bacillota</taxon>
        <taxon>Bacilli</taxon>
        <taxon>Bacillales</taxon>
        <taxon>Caryophanaceae</taxon>
        <taxon>Sporosarcina</taxon>
    </lineage>
</organism>
<dbReference type="RefSeq" id="WP_191695415.1">
    <property type="nucleotide sequence ID" value="NZ_JACSQN010000012.1"/>
</dbReference>
<accession>A0ABR8UC54</accession>
<dbReference type="PANTHER" id="PTHR19288:SF46">
    <property type="entry name" value="HALOACID DEHALOGENASE-LIKE HYDROLASE DOMAIN-CONTAINING PROTEIN 2"/>
    <property type="match status" value="1"/>
</dbReference>
<dbReference type="SUPFAM" id="SSF56784">
    <property type="entry name" value="HAD-like"/>
    <property type="match status" value="1"/>
</dbReference>
<dbReference type="PIRSF" id="PIRSF000915">
    <property type="entry name" value="PGP-type_phosphatase"/>
    <property type="match status" value="1"/>
</dbReference>
<name>A0ABR8UC54_9BACL</name>
<comment type="cofactor">
    <cofactor evidence="1">
        <name>Mg(2+)</name>
        <dbReference type="ChEBI" id="CHEBI:18420"/>
    </cofactor>
</comment>
<dbReference type="SFLD" id="SFLDG01139">
    <property type="entry name" value="C2.A:_Pyridoxal_Phosphate_Phos"/>
    <property type="match status" value="1"/>
</dbReference>
<gene>
    <name evidence="6" type="ORF">H9649_13455</name>
</gene>
<dbReference type="EMBL" id="JACSQN010000012">
    <property type="protein sequence ID" value="MBD7985596.1"/>
    <property type="molecule type" value="Genomic_DNA"/>
</dbReference>
<dbReference type="NCBIfam" id="TIGR01460">
    <property type="entry name" value="HAD-SF-IIA"/>
    <property type="match status" value="1"/>
</dbReference>
<dbReference type="InterPro" id="IPR036412">
    <property type="entry name" value="HAD-like_sf"/>
</dbReference>
<comment type="caution">
    <text evidence="6">The sequence shown here is derived from an EMBL/GenBank/DDBJ whole genome shotgun (WGS) entry which is preliminary data.</text>
</comment>